<evidence type="ECO:0000313" key="1">
    <source>
        <dbReference type="EMBL" id="KAF0822058.1"/>
    </source>
</evidence>
<proteinExistence type="predicted"/>
<protein>
    <submittedName>
        <fullName evidence="1">Uncharacterized protein</fullName>
    </submittedName>
</protein>
<organism evidence="1 2">
    <name type="scientific">Cytobacillus firmus</name>
    <name type="common">Bacillus firmus</name>
    <dbReference type="NCBI Taxonomy" id="1399"/>
    <lineage>
        <taxon>Bacteria</taxon>
        <taxon>Bacillati</taxon>
        <taxon>Bacillota</taxon>
        <taxon>Bacilli</taxon>
        <taxon>Bacillales</taxon>
        <taxon>Bacillaceae</taxon>
        <taxon>Cytobacillus</taxon>
    </lineage>
</organism>
<reference evidence="1 2" key="1">
    <citation type="journal article" date="2020" name="G3 (Bethesda)">
        <title>Whole Genome Sequencing and Comparative Genomics of Two Nematicidal Bacillus Strains Reveals a Wide Range of Possible Virulence Factors.</title>
        <authorList>
            <person name="Susic N."/>
            <person name="Janezic S."/>
            <person name="Rupnik M."/>
            <person name="Geric Stare B."/>
        </authorList>
    </citation>
    <scope>NUCLEOTIDE SEQUENCE [LARGE SCALE GENOMIC DNA]</scope>
    <source>
        <strain evidence="1 2">I-1582</strain>
    </source>
</reference>
<name>A0A800MT89_CYTFI</name>
<evidence type="ECO:0000313" key="2">
    <source>
        <dbReference type="Proteomes" id="UP000465778"/>
    </source>
</evidence>
<dbReference type="EMBL" id="VDEM01000071">
    <property type="protein sequence ID" value="KAF0822058.1"/>
    <property type="molecule type" value="Genomic_DNA"/>
</dbReference>
<comment type="caution">
    <text evidence="1">The sequence shown here is derived from an EMBL/GenBank/DDBJ whole genome shotgun (WGS) entry which is preliminary data.</text>
</comment>
<dbReference type="Proteomes" id="UP000465778">
    <property type="component" value="Unassembled WGS sequence"/>
</dbReference>
<sequence>MPGFYISAFFAIFSHVKMIFPVKNCPKQGTESFSQKE</sequence>
<accession>A0A800MT89</accession>
<gene>
    <name evidence="1" type="ORF">KIS1582_4194</name>
</gene>
<dbReference type="AlphaFoldDB" id="A0A800MT89"/>